<comment type="subcellular location">
    <subcellularLocation>
        <location evidence="1 6">Secreted</location>
        <location evidence="1 6">Cell wall</location>
    </subcellularLocation>
</comment>
<proteinExistence type="inferred from homology"/>
<dbReference type="STRING" id="703135.A0A2A9NAB8"/>
<protein>
    <recommendedName>
        <fullName evidence="6">Hydrophobin</fullName>
    </recommendedName>
</protein>
<evidence type="ECO:0000313" key="8">
    <source>
        <dbReference type="Proteomes" id="UP000242287"/>
    </source>
</evidence>
<evidence type="ECO:0000256" key="6">
    <source>
        <dbReference type="RuleBase" id="RU365009"/>
    </source>
</evidence>
<dbReference type="InterPro" id="IPR001338">
    <property type="entry name" value="Class_I_Hydrophobin"/>
</dbReference>
<feature type="non-terminal residue" evidence="7">
    <location>
        <position position="1"/>
    </location>
</feature>
<name>A0A2A9NAB8_9AGAR</name>
<reference evidence="7 8" key="1">
    <citation type="submission" date="2014-02" db="EMBL/GenBank/DDBJ databases">
        <title>Transposable element dynamics among asymbiotic and ectomycorrhizal Amanita fungi.</title>
        <authorList>
            <consortium name="DOE Joint Genome Institute"/>
            <person name="Hess J."/>
            <person name="Skrede I."/>
            <person name="Wolfe B."/>
            <person name="LaButti K."/>
            <person name="Ohm R.A."/>
            <person name="Grigoriev I.V."/>
            <person name="Pringle A."/>
        </authorList>
    </citation>
    <scope>NUCLEOTIDE SEQUENCE [LARGE SCALE GENOMIC DNA]</scope>
    <source>
        <strain evidence="7 8">SKay4041</strain>
    </source>
</reference>
<organism evidence="7 8">
    <name type="scientific">Amanita thiersii Skay4041</name>
    <dbReference type="NCBI Taxonomy" id="703135"/>
    <lineage>
        <taxon>Eukaryota</taxon>
        <taxon>Fungi</taxon>
        <taxon>Dikarya</taxon>
        <taxon>Basidiomycota</taxon>
        <taxon>Agaricomycotina</taxon>
        <taxon>Agaricomycetes</taxon>
        <taxon>Agaricomycetidae</taxon>
        <taxon>Agaricales</taxon>
        <taxon>Pluteineae</taxon>
        <taxon>Amanitaceae</taxon>
        <taxon>Amanita</taxon>
    </lineage>
</organism>
<keyword evidence="5 6" id="KW-1015">Disulfide bond</keyword>
<dbReference type="AlphaFoldDB" id="A0A2A9NAB8"/>
<gene>
    <name evidence="7" type="ORF">AMATHDRAFT_153145</name>
</gene>
<feature type="chain" id="PRO_5013984538" description="Hydrophobin" evidence="6">
    <location>
        <begin position="31"/>
        <end position="126"/>
    </location>
</feature>
<dbReference type="Proteomes" id="UP000242287">
    <property type="component" value="Unassembled WGS sequence"/>
</dbReference>
<dbReference type="SMART" id="SM00075">
    <property type="entry name" value="HYDRO"/>
    <property type="match status" value="1"/>
</dbReference>
<evidence type="ECO:0000256" key="2">
    <source>
        <dbReference type="ARBA" id="ARBA00010446"/>
    </source>
</evidence>
<dbReference type="OrthoDB" id="4225815at2759"/>
<dbReference type="GO" id="GO:0009277">
    <property type="term" value="C:fungal-type cell wall"/>
    <property type="evidence" value="ECO:0007669"/>
    <property type="project" value="InterPro"/>
</dbReference>
<dbReference type="EMBL" id="KZ302140">
    <property type="protein sequence ID" value="PFH47028.1"/>
    <property type="molecule type" value="Genomic_DNA"/>
</dbReference>
<sequence>SKKQQLFYYTSITMHSRVAALFFLASTVAATAVPRNDPHNQQPTESCSTGSLQCCNSVQDSLDLSLTSLLGLLGVVVGDLTGLVGVTCSPITVVGTGTSSCSAQTVCCTNTSFNGIVALGCTPITL</sequence>
<evidence type="ECO:0000313" key="7">
    <source>
        <dbReference type="EMBL" id="PFH47028.1"/>
    </source>
</evidence>
<dbReference type="GO" id="GO:0005199">
    <property type="term" value="F:structural constituent of cell wall"/>
    <property type="evidence" value="ECO:0007669"/>
    <property type="project" value="InterPro"/>
</dbReference>
<keyword evidence="6" id="KW-0732">Signal</keyword>
<dbReference type="CDD" id="cd23507">
    <property type="entry name" value="hydrophobin_I"/>
    <property type="match status" value="1"/>
</dbReference>
<keyword evidence="4 6" id="KW-0964">Secreted</keyword>
<feature type="signal peptide" evidence="6">
    <location>
        <begin position="1"/>
        <end position="30"/>
    </location>
</feature>
<evidence type="ECO:0000256" key="1">
    <source>
        <dbReference type="ARBA" id="ARBA00004191"/>
    </source>
</evidence>
<evidence type="ECO:0000256" key="4">
    <source>
        <dbReference type="ARBA" id="ARBA00022525"/>
    </source>
</evidence>
<keyword evidence="8" id="KW-1185">Reference proteome</keyword>
<evidence type="ECO:0000256" key="3">
    <source>
        <dbReference type="ARBA" id="ARBA00022512"/>
    </source>
</evidence>
<accession>A0A2A9NAB8</accession>
<dbReference type="Pfam" id="PF01185">
    <property type="entry name" value="Hydrophobin"/>
    <property type="match status" value="1"/>
</dbReference>
<evidence type="ECO:0000256" key="5">
    <source>
        <dbReference type="ARBA" id="ARBA00023157"/>
    </source>
</evidence>
<comment type="similarity">
    <text evidence="2 6">Belongs to the fungal hydrophobin family.</text>
</comment>
<keyword evidence="3 6" id="KW-0134">Cell wall</keyword>